<dbReference type="OrthoDB" id="422362at2759"/>
<keyword evidence="9" id="KW-0862">Zinc</keyword>
<evidence type="ECO:0000256" key="8">
    <source>
        <dbReference type="ARBA" id="ARBA00022771"/>
    </source>
</evidence>
<dbReference type="InterPro" id="IPR003616">
    <property type="entry name" value="Post-SET_dom"/>
</dbReference>
<dbReference type="SMART" id="SM00508">
    <property type="entry name" value="PostSET"/>
    <property type="match status" value="1"/>
</dbReference>
<evidence type="ECO:0000256" key="11">
    <source>
        <dbReference type="SAM" id="Coils"/>
    </source>
</evidence>
<proteinExistence type="predicted"/>
<keyword evidence="8" id="KW-0863">Zinc-finger</keyword>
<keyword evidence="10" id="KW-0539">Nucleus</keyword>
<dbReference type="InterPro" id="IPR050777">
    <property type="entry name" value="SET2_Histone-Lys_MeTrsfase"/>
</dbReference>
<dbReference type="FunFam" id="2.170.270.10:FF:000002">
    <property type="entry name" value="Histone-lysine N-methyltransferase"/>
    <property type="match status" value="1"/>
</dbReference>
<dbReference type="FunFam" id="3.30.40.10:FF:000025">
    <property type="entry name" value="Histone-lysine N-methyltransferase"/>
    <property type="match status" value="1"/>
</dbReference>
<evidence type="ECO:0000256" key="1">
    <source>
        <dbReference type="ARBA" id="ARBA00004123"/>
    </source>
</evidence>
<dbReference type="SMART" id="SM00317">
    <property type="entry name" value="SET"/>
    <property type="match status" value="1"/>
</dbReference>
<feature type="coiled-coil region" evidence="11">
    <location>
        <begin position="276"/>
        <end position="303"/>
    </location>
</feature>
<dbReference type="CDD" id="cd19173">
    <property type="entry name" value="SET_NSD"/>
    <property type="match status" value="1"/>
</dbReference>
<dbReference type="PROSITE" id="PS50868">
    <property type="entry name" value="POST_SET"/>
    <property type="match status" value="1"/>
</dbReference>
<dbReference type="InterPro" id="IPR011011">
    <property type="entry name" value="Znf_FYVE_PHD"/>
</dbReference>
<dbReference type="Gene3D" id="2.170.270.10">
    <property type="entry name" value="SET domain"/>
    <property type="match status" value="1"/>
</dbReference>
<evidence type="ECO:0000256" key="3">
    <source>
        <dbReference type="ARBA" id="ARBA00022454"/>
    </source>
</evidence>
<keyword evidence="4" id="KW-0489">Methyltransferase</keyword>
<keyword evidence="6" id="KW-0949">S-adenosyl-L-methionine</keyword>
<evidence type="ECO:0000256" key="6">
    <source>
        <dbReference type="ARBA" id="ARBA00022691"/>
    </source>
</evidence>
<dbReference type="AlphaFoldDB" id="A0A8S3ZVB0"/>
<keyword evidence="5" id="KW-0808">Transferase</keyword>
<dbReference type="SMART" id="SM00570">
    <property type="entry name" value="AWS"/>
    <property type="match status" value="1"/>
</dbReference>
<dbReference type="GO" id="GO:0008270">
    <property type="term" value="F:zinc ion binding"/>
    <property type="evidence" value="ECO:0007669"/>
    <property type="project" value="UniProtKB-KW"/>
</dbReference>
<dbReference type="SUPFAM" id="SSF57903">
    <property type="entry name" value="FYVE/PHD zinc finger"/>
    <property type="match status" value="1"/>
</dbReference>
<feature type="compositionally biased region" description="Low complexity" evidence="12">
    <location>
        <begin position="414"/>
        <end position="426"/>
    </location>
</feature>
<evidence type="ECO:0000256" key="10">
    <source>
        <dbReference type="ARBA" id="ARBA00023242"/>
    </source>
</evidence>
<evidence type="ECO:0000256" key="7">
    <source>
        <dbReference type="ARBA" id="ARBA00022723"/>
    </source>
</evidence>
<accession>A0A8S3ZVB0</accession>
<protein>
    <submittedName>
        <fullName evidence="16">Uncharacterized protein</fullName>
    </submittedName>
</protein>
<dbReference type="SMART" id="SM00249">
    <property type="entry name" value="PHD"/>
    <property type="match status" value="1"/>
</dbReference>
<reference evidence="16" key="1">
    <citation type="submission" date="2021-04" db="EMBL/GenBank/DDBJ databases">
        <authorList>
            <consortium name="Molecular Ecology Group"/>
        </authorList>
    </citation>
    <scope>NUCLEOTIDE SEQUENCE</scope>
</reference>
<dbReference type="Proteomes" id="UP000678393">
    <property type="component" value="Unassembled WGS sequence"/>
</dbReference>
<evidence type="ECO:0000256" key="9">
    <source>
        <dbReference type="ARBA" id="ARBA00022833"/>
    </source>
</evidence>
<keyword evidence="17" id="KW-1185">Reference proteome</keyword>
<dbReference type="Pfam" id="PF17907">
    <property type="entry name" value="AWS"/>
    <property type="match status" value="1"/>
</dbReference>
<dbReference type="GO" id="GO:0140938">
    <property type="term" value="F:histone H3 methyltransferase activity"/>
    <property type="evidence" value="ECO:0007669"/>
    <property type="project" value="UniProtKB-ARBA"/>
</dbReference>
<dbReference type="InterPro" id="IPR001214">
    <property type="entry name" value="SET_dom"/>
</dbReference>
<feature type="domain" description="SET" evidence="13">
    <location>
        <begin position="129"/>
        <end position="246"/>
    </location>
</feature>
<organism evidence="16 17">
    <name type="scientific">Candidula unifasciata</name>
    <dbReference type="NCBI Taxonomy" id="100452"/>
    <lineage>
        <taxon>Eukaryota</taxon>
        <taxon>Metazoa</taxon>
        <taxon>Spiralia</taxon>
        <taxon>Lophotrochozoa</taxon>
        <taxon>Mollusca</taxon>
        <taxon>Gastropoda</taxon>
        <taxon>Heterobranchia</taxon>
        <taxon>Euthyneura</taxon>
        <taxon>Panpulmonata</taxon>
        <taxon>Eupulmonata</taxon>
        <taxon>Stylommatophora</taxon>
        <taxon>Helicina</taxon>
        <taxon>Helicoidea</taxon>
        <taxon>Geomitridae</taxon>
        <taxon>Candidula</taxon>
    </lineage>
</organism>
<dbReference type="Pfam" id="PF00856">
    <property type="entry name" value="SET"/>
    <property type="match status" value="1"/>
</dbReference>
<dbReference type="Pfam" id="PF17982">
    <property type="entry name" value="C5HCH"/>
    <property type="match status" value="1"/>
</dbReference>
<dbReference type="PANTHER" id="PTHR22884">
    <property type="entry name" value="SET DOMAIN PROTEINS"/>
    <property type="match status" value="1"/>
</dbReference>
<dbReference type="GO" id="GO:0005694">
    <property type="term" value="C:chromosome"/>
    <property type="evidence" value="ECO:0007669"/>
    <property type="project" value="UniProtKB-SubCell"/>
</dbReference>
<keyword evidence="11" id="KW-0175">Coiled coil</keyword>
<feature type="compositionally biased region" description="Polar residues" evidence="12">
    <location>
        <begin position="570"/>
        <end position="597"/>
    </location>
</feature>
<feature type="domain" description="Post-SET" evidence="14">
    <location>
        <begin position="253"/>
        <end position="269"/>
    </location>
</feature>
<evidence type="ECO:0000313" key="16">
    <source>
        <dbReference type="EMBL" id="CAG5130471.1"/>
    </source>
</evidence>
<dbReference type="SUPFAM" id="SSF82199">
    <property type="entry name" value="SET domain"/>
    <property type="match status" value="1"/>
</dbReference>
<evidence type="ECO:0000259" key="14">
    <source>
        <dbReference type="PROSITE" id="PS50868"/>
    </source>
</evidence>
<dbReference type="EMBL" id="CAJHNH020004046">
    <property type="protein sequence ID" value="CAG5130471.1"/>
    <property type="molecule type" value="Genomic_DNA"/>
</dbReference>
<feature type="region of interest" description="Disordered" evidence="12">
    <location>
        <begin position="566"/>
        <end position="613"/>
    </location>
</feature>
<sequence>VFLFQEGDKGSKEGSSRGLFKIYMKGVKEATEAFKLWTAAKAKKIEQEQERNDKKPAPYKYIKASVPIGSVQIHKAELSEIPRCECKPDQEDACTSDCLNRMMMYECNPNVCPAGEKCHNQRFQKRQYPECEPFKSETRGWGLRCLEDVKKGQFVHEYVGDLVDEEECKRRMEEAHENNITNFYMLTMDKNRIIDAGPKGNFSRFMNHSCCPNLETQKWMVNGDIRVGLFALSDIPKGSEMTFNYNLECLGNEKKACVCGAENCSGFLGVRPKTVAAAANEKRDQKKKRRKKKLDKRREHEDECFRCGEGGELVMCDKGNCPKVYHLQCLKLTKPPSGKWLCPWHHCDDCGKPATIKCFECPNSYCAAHTEGSIFKVDDAYICSDHTDLLQGTAESLGSCCSDATSGLKSEIESSTSDNDTASTTDGMTDREREMDRASNVAEVADIDSKQNIVAAADKTKSAVNGDVKGRVRQRSAKAAAVKVKDKRNSVLPDKFPLKPGLDENLEVPESSTSLATKLNSSGDVVSASNVVPLADSKVRSSQQVPVKNRPEVTPCRTKARYRVRMSAAKLNNSKGSASPDTNSVSNRQTAVNPVSNESDDADSISDLVIDIP</sequence>
<evidence type="ECO:0000256" key="4">
    <source>
        <dbReference type="ARBA" id="ARBA00022603"/>
    </source>
</evidence>
<evidence type="ECO:0000259" key="15">
    <source>
        <dbReference type="PROSITE" id="PS51215"/>
    </source>
</evidence>
<feature type="region of interest" description="Disordered" evidence="12">
    <location>
        <begin position="411"/>
        <end position="436"/>
    </location>
</feature>
<comment type="caution">
    <text evidence="16">The sequence shown here is derived from an EMBL/GenBank/DDBJ whole genome shotgun (WGS) entry which is preliminary data.</text>
</comment>
<dbReference type="GO" id="GO:0032259">
    <property type="term" value="P:methylation"/>
    <property type="evidence" value="ECO:0007669"/>
    <property type="project" value="UniProtKB-KW"/>
</dbReference>
<dbReference type="Gene3D" id="3.30.40.10">
    <property type="entry name" value="Zinc/RING finger domain, C3HC4 (zinc finger)"/>
    <property type="match status" value="1"/>
</dbReference>
<keyword evidence="7" id="KW-0479">Metal-binding</keyword>
<evidence type="ECO:0000256" key="2">
    <source>
        <dbReference type="ARBA" id="ARBA00004286"/>
    </source>
</evidence>
<comment type="subcellular location">
    <subcellularLocation>
        <location evidence="2">Chromosome</location>
    </subcellularLocation>
    <subcellularLocation>
        <location evidence="1">Nucleus</location>
    </subcellularLocation>
</comment>
<evidence type="ECO:0000256" key="12">
    <source>
        <dbReference type="SAM" id="MobiDB-lite"/>
    </source>
</evidence>
<feature type="domain" description="AWS" evidence="15">
    <location>
        <begin position="79"/>
        <end position="127"/>
    </location>
</feature>
<dbReference type="PROSITE" id="PS51215">
    <property type="entry name" value="AWS"/>
    <property type="match status" value="1"/>
</dbReference>
<dbReference type="InterPro" id="IPR041306">
    <property type="entry name" value="C5HCH"/>
</dbReference>
<name>A0A8S3ZVB0_9EUPU</name>
<dbReference type="PROSITE" id="PS50280">
    <property type="entry name" value="SET"/>
    <property type="match status" value="1"/>
</dbReference>
<dbReference type="InterPro" id="IPR013083">
    <property type="entry name" value="Znf_RING/FYVE/PHD"/>
</dbReference>
<gene>
    <name evidence="16" type="ORF">CUNI_LOCUS16029</name>
</gene>
<evidence type="ECO:0000313" key="17">
    <source>
        <dbReference type="Proteomes" id="UP000678393"/>
    </source>
</evidence>
<dbReference type="InterPro" id="IPR046341">
    <property type="entry name" value="SET_dom_sf"/>
</dbReference>
<dbReference type="InterPro" id="IPR001965">
    <property type="entry name" value="Znf_PHD"/>
</dbReference>
<feature type="non-terminal residue" evidence="16">
    <location>
        <position position="613"/>
    </location>
</feature>
<dbReference type="GO" id="GO:0016279">
    <property type="term" value="F:protein-lysine N-methyltransferase activity"/>
    <property type="evidence" value="ECO:0007669"/>
    <property type="project" value="UniProtKB-ARBA"/>
</dbReference>
<keyword evidence="3" id="KW-0158">Chromosome</keyword>
<evidence type="ECO:0000259" key="13">
    <source>
        <dbReference type="PROSITE" id="PS50280"/>
    </source>
</evidence>
<dbReference type="InterPro" id="IPR006560">
    <property type="entry name" value="AWS_dom"/>
</dbReference>
<dbReference type="GO" id="GO:0005634">
    <property type="term" value="C:nucleus"/>
    <property type="evidence" value="ECO:0007669"/>
    <property type="project" value="UniProtKB-SubCell"/>
</dbReference>
<dbReference type="CDD" id="cd15568">
    <property type="entry name" value="PHD5_NSD"/>
    <property type="match status" value="1"/>
</dbReference>
<evidence type="ECO:0000256" key="5">
    <source>
        <dbReference type="ARBA" id="ARBA00022679"/>
    </source>
</evidence>